<dbReference type="RefSeq" id="WP_345027359.1">
    <property type="nucleotide sequence ID" value="NZ_BAABEY010000012.1"/>
</dbReference>
<keyword evidence="5" id="KW-1185">Reference proteome</keyword>
<evidence type="ECO:0000259" key="2">
    <source>
        <dbReference type="Pfam" id="PF04773"/>
    </source>
</evidence>
<sequence length="328" mass="36673">MDREFFTDLLKRYANGEATAEEIRFLEAYYKSFELKPDATDGLTKRELEELALKIRKGISPAKEIPSGLNRRHLWRNWPRFVAAAAVVLVCGMLIFHYQANDRDRSAVTEAVDRKLPAKTNNLIQLPDGSMAILAPGSSLEYPDSFEGADRREVVLKGEAYFDVEHMPHQPFVVLSGALKTTVLGTTFNVKAFPGSESITVTVISGKVQVGNEKETFAVLLPDEEMVYHIPEAKKAIRTVESGGMAGWLQEDLYCDDITVEQAAVLIEQRYGVVVEVQDSALRSRRFTTTFTRNETLESVLNSLAMFNDAVYSIDTAKEKVTLSLKPL</sequence>
<protein>
    <submittedName>
        <fullName evidence="4">FecR domain-containing protein</fullName>
    </submittedName>
</protein>
<keyword evidence="1" id="KW-0472">Membrane</keyword>
<evidence type="ECO:0000259" key="3">
    <source>
        <dbReference type="Pfam" id="PF16344"/>
    </source>
</evidence>
<proteinExistence type="predicted"/>
<dbReference type="PANTHER" id="PTHR30273:SF2">
    <property type="entry name" value="PROTEIN FECR"/>
    <property type="match status" value="1"/>
</dbReference>
<organism evidence="4 5">
    <name type="scientific">Ravibacter arvi</name>
    <dbReference type="NCBI Taxonomy" id="2051041"/>
    <lineage>
        <taxon>Bacteria</taxon>
        <taxon>Pseudomonadati</taxon>
        <taxon>Bacteroidota</taxon>
        <taxon>Cytophagia</taxon>
        <taxon>Cytophagales</taxon>
        <taxon>Spirosomataceae</taxon>
        <taxon>Ravibacter</taxon>
    </lineage>
</organism>
<feature type="transmembrane region" description="Helical" evidence="1">
    <location>
        <begin position="81"/>
        <end position="100"/>
    </location>
</feature>
<dbReference type="Proteomes" id="UP001501508">
    <property type="component" value="Unassembled WGS sequence"/>
</dbReference>
<reference evidence="5" key="1">
    <citation type="journal article" date="2019" name="Int. J. Syst. Evol. Microbiol.">
        <title>The Global Catalogue of Microorganisms (GCM) 10K type strain sequencing project: providing services to taxonomists for standard genome sequencing and annotation.</title>
        <authorList>
            <consortium name="The Broad Institute Genomics Platform"/>
            <consortium name="The Broad Institute Genome Sequencing Center for Infectious Disease"/>
            <person name="Wu L."/>
            <person name="Ma J."/>
        </authorList>
    </citation>
    <scope>NUCLEOTIDE SEQUENCE [LARGE SCALE GENOMIC DNA]</scope>
    <source>
        <strain evidence="5">JCM 31920</strain>
    </source>
</reference>
<gene>
    <name evidence="4" type="ORF">GCM10023091_12260</name>
</gene>
<comment type="caution">
    <text evidence="4">The sequence shown here is derived from an EMBL/GenBank/DDBJ whole genome shotgun (WGS) entry which is preliminary data.</text>
</comment>
<evidence type="ECO:0000313" key="5">
    <source>
        <dbReference type="Proteomes" id="UP001501508"/>
    </source>
</evidence>
<name>A0ABP8LTR5_9BACT</name>
<dbReference type="EMBL" id="BAABEY010000012">
    <property type="protein sequence ID" value="GAA4435574.1"/>
    <property type="molecule type" value="Genomic_DNA"/>
</dbReference>
<accession>A0ABP8LTR5</accession>
<dbReference type="InterPro" id="IPR006860">
    <property type="entry name" value="FecR"/>
</dbReference>
<dbReference type="PIRSF" id="PIRSF018266">
    <property type="entry name" value="FecR"/>
    <property type="match status" value="1"/>
</dbReference>
<dbReference type="Gene3D" id="2.60.120.1440">
    <property type="match status" value="1"/>
</dbReference>
<dbReference type="Pfam" id="PF04773">
    <property type="entry name" value="FecR"/>
    <property type="match status" value="1"/>
</dbReference>
<keyword evidence="1" id="KW-1133">Transmembrane helix</keyword>
<dbReference type="InterPro" id="IPR032508">
    <property type="entry name" value="FecR_C"/>
</dbReference>
<keyword evidence="1" id="KW-0812">Transmembrane</keyword>
<dbReference type="InterPro" id="IPR012373">
    <property type="entry name" value="Ferrdict_sens_TM"/>
</dbReference>
<evidence type="ECO:0000313" key="4">
    <source>
        <dbReference type="EMBL" id="GAA4435574.1"/>
    </source>
</evidence>
<feature type="domain" description="FecR protein" evidence="2">
    <location>
        <begin position="124"/>
        <end position="209"/>
    </location>
</feature>
<evidence type="ECO:0000256" key="1">
    <source>
        <dbReference type="SAM" id="Phobius"/>
    </source>
</evidence>
<dbReference type="Pfam" id="PF16344">
    <property type="entry name" value="FecR_C"/>
    <property type="match status" value="1"/>
</dbReference>
<dbReference type="Gene3D" id="3.55.50.30">
    <property type="match status" value="1"/>
</dbReference>
<feature type="domain" description="Protein FecR C-terminal" evidence="3">
    <location>
        <begin position="254"/>
        <end position="315"/>
    </location>
</feature>
<dbReference type="PANTHER" id="PTHR30273">
    <property type="entry name" value="PERIPLASMIC SIGNAL SENSOR AND SIGMA FACTOR ACTIVATOR FECR-RELATED"/>
    <property type="match status" value="1"/>
</dbReference>